<dbReference type="InParanoid" id="A0A3N4L5I2"/>
<feature type="region of interest" description="Disordered" evidence="2">
    <location>
        <begin position="1"/>
        <end position="23"/>
    </location>
</feature>
<evidence type="ECO:0000313" key="3">
    <source>
        <dbReference type="EMBL" id="RPB17826.1"/>
    </source>
</evidence>
<accession>A0A3N4L5I2</accession>
<dbReference type="EMBL" id="ML119105">
    <property type="protein sequence ID" value="RPB17826.1"/>
    <property type="molecule type" value="Genomic_DNA"/>
</dbReference>
<feature type="compositionally biased region" description="Low complexity" evidence="2">
    <location>
        <begin position="306"/>
        <end position="315"/>
    </location>
</feature>
<name>A0A3N4L5I2_9PEZI</name>
<feature type="compositionally biased region" description="Pro residues" evidence="2">
    <location>
        <begin position="360"/>
        <end position="370"/>
    </location>
</feature>
<sequence>MNPFRKKPTAPVSTTPVVDVPPDLWGDIIHPVPVASPEAVGEEENPWADVPPSTTSPPPSVVLSPAKPPSTVASTVAATTTSPPQPKVAPRSPPPPVAPRRRSQIQRKAPVPEPEPEPETVEPPIDDPFNTDTSEPETPPLNPFNRSFSEPPEPAPPKQRQSLDVDAFKRLMLTGYADTPPAATTKDGSSTSESSGSRLSIFEPILESKGGETPRSSEEVDVEGRRKPPPPRPRRVSPPLGRSASIRLSVPPLPPPAASTLTSPATSPPIGSVSPIIRTPSSPPQATPPASPATSLKKRLVPSPPVSRRQSVRSSVELERPSTPNGGSGKVKPPPPPPPVRRMKSTNHRTHERTPSTGNMPPPPPPPPPRGRTVSGSTIEEKVPEEKDILIDLQKLQREVDELRGKYEQGIVMVE</sequence>
<evidence type="ECO:0000256" key="1">
    <source>
        <dbReference type="SAM" id="Coils"/>
    </source>
</evidence>
<dbReference type="AlphaFoldDB" id="A0A3N4L5I2"/>
<feature type="compositionally biased region" description="Pro residues" evidence="2">
    <location>
        <begin position="281"/>
        <end position="291"/>
    </location>
</feature>
<organism evidence="3 4">
    <name type="scientific">Morchella conica CCBAS932</name>
    <dbReference type="NCBI Taxonomy" id="1392247"/>
    <lineage>
        <taxon>Eukaryota</taxon>
        <taxon>Fungi</taxon>
        <taxon>Dikarya</taxon>
        <taxon>Ascomycota</taxon>
        <taxon>Pezizomycotina</taxon>
        <taxon>Pezizomycetes</taxon>
        <taxon>Pezizales</taxon>
        <taxon>Morchellaceae</taxon>
        <taxon>Morchella</taxon>
    </lineage>
</organism>
<feature type="compositionally biased region" description="Pro residues" evidence="2">
    <location>
        <begin position="83"/>
        <end position="98"/>
    </location>
</feature>
<gene>
    <name evidence="3" type="ORF">P167DRAFT_541178</name>
</gene>
<proteinExistence type="predicted"/>
<feature type="compositionally biased region" description="Low complexity" evidence="2">
    <location>
        <begin position="9"/>
        <end position="22"/>
    </location>
</feature>
<dbReference type="STRING" id="1392247.A0A3N4L5I2"/>
<feature type="compositionally biased region" description="Basic residues" evidence="2">
    <location>
        <begin position="341"/>
        <end position="351"/>
    </location>
</feature>
<feature type="region of interest" description="Disordered" evidence="2">
    <location>
        <begin position="35"/>
        <end position="386"/>
    </location>
</feature>
<feature type="coiled-coil region" evidence="1">
    <location>
        <begin position="386"/>
        <end position="413"/>
    </location>
</feature>
<dbReference type="OrthoDB" id="5420621at2759"/>
<reference evidence="3 4" key="1">
    <citation type="journal article" date="2018" name="Nat. Ecol. Evol.">
        <title>Pezizomycetes genomes reveal the molecular basis of ectomycorrhizal truffle lifestyle.</title>
        <authorList>
            <person name="Murat C."/>
            <person name="Payen T."/>
            <person name="Noel B."/>
            <person name="Kuo A."/>
            <person name="Morin E."/>
            <person name="Chen J."/>
            <person name="Kohler A."/>
            <person name="Krizsan K."/>
            <person name="Balestrini R."/>
            <person name="Da Silva C."/>
            <person name="Montanini B."/>
            <person name="Hainaut M."/>
            <person name="Levati E."/>
            <person name="Barry K.W."/>
            <person name="Belfiori B."/>
            <person name="Cichocki N."/>
            <person name="Clum A."/>
            <person name="Dockter R.B."/>
            <person name="Fauchery L."/>
            <person name="Guy J."/>
            <person name="Iotti M."/>
            <person name="Le Tacon F."/>
            <person name="Lindquist E.A."/>
            <person name="Lipzen A."/>
            <person name="Malagnac F."/>
            <person name="Mello A."/>
            <person name="Molinier V."/>
            <person name="Miyauchi S."/>
            <person name="Poulain J."/>
            <person name="Riccioni C."/>
            <person name="Rubini A."/>
            <person name="Sitrit Y."/>
            <person name="Splivallo R."/>
            <person name="Traeger S."/>
            <person name="Wang M."/>
            <person name="Zifcakova L."/>
            <person name="Wipf D."/>
            <person name="Zambonelli A."/>
            <person name="Paolocci F."/>
            <person name="Nowrousian M."/>
            <person name="Ottonello S."/>
            <person name="Baldrian P."/>
            <person name="Spatafora J.W."/>
            <person name="Henrissat B."/>
            <person name="Nagy L.G."/>
            <person name="Aury J.M."/>
            <person name="Wincker P."/>
            <person name="Grigoriev I.V."/>
            <person name="Bonfante P."/>
            <person name="Martin F.M."/>
        </authorList>
    </citation>
    <scope>NUCLEOTIDE SEQUENCE [LARGE SCALE GENOMIC DNA]</scope>
    <source>
        <strain evidence="3 4">CCBAS932</strain>
    </source>
</reference>
<feature type="compositionally biased region" description="Low complexity" evidence="2">
    <location>
        <begin position="61"/>
        <end position="82"/>
    </location>
</feature>
<feature type="compositionally biased region" description="Low complexity" evidence="2">
    <location>
        <begin position="189"/>
        <end position="200"/>
    </location>
</feature>
<keyword evidence="1" id="KW-0175">Coiled coil</keyword>
<feature type="compositionally biased region" description="Low complexity" evidence="2">
    <location>
        <begin position="258"/>
        <end position="269"/>
    </location>
</feature>
<keyword evidence="4" id="KW-1185">Reference proteome</keyword>
<evidence type="ECO:0000256" key="2">
    <source>
        <dbReference type="SAM" id="MobiDB-lite"/>
    </source>
</evidence>
<feature type="compositionally biased region" description="Basic and acidic residues" evidence="2">
    <location>
        <begin position="209"/>
        <end position="226"/>
    </location>
</feature>
<evidence type="ECO:0000313" key="4">
    <source>
        <dbReference type="Proteomes" id="UP000277580"/>
    </source>
</evidence>
<protein>
    <submittedName>
        <fullName evidence="3">Uncharacterized protein</fullName>
    </submittedName>
</protein>
<dbReference type="Proteomes" id="UP000277580">
    <property type="component" value="Unassembled WGS sequence"/>
</dbReference>